<accession>A0NZG2</accession>
<evidence type="ECO:0000313" key="2">
    <source>
        <dbReference type="Proteomes" id="UP000004848"/>
    </source>
</evidence>
<organism evidence="1 2">
    <name type="scientific">Roseibium aggregatum (strain ATCC 25650 / DSM 13394 / JCM 20685 / NBRC 16684 / NCIMB 2208 / IAM 12614 / B1)</name>
    <name type="common">Stappia aggregata</name>
    <dbReference type="NCBI Taxonomy" id="384765"/>
    <lineage>
        <taxon>Bacteria</taxon>
        <taxon>Pseudomonadati</taxon>
        <taxon>Pseudomonadota</taxon>
        <taxon>Alphaproteobacteria</taxon>
        <taxon>Hyphomicrobiales</taxon>
        <taxon>Stappiaceae</taxon>
        <taxon>Roseibium</taxon>
    </lineage>
</organism>
<gene>
    <name evidence="1" type="ORF">SIAM614_31251</name>
</gene>
<protein>
    <submittedName>
        <fullName evidence="1">Uncharacterized protein</fullName>
    </submittedName>
</protein>
<reference evidence="1 2" key="1">
    <citation type="submission" date="2006-05" db="EMBL/GenBank/DDBJ databases">
        <authorList>
            <person name="King G."/>
            <person name="Ferriera S."/>
            <person name="Johnson J."/>
            <person name="Kravitz S."/>
            <person name="Beeson K."/>
            <person name="Sutton G."/>
            <person name="Rogers Y.-H."/>
            <person name="Friedman R."/>
            <person name="Frazier M."/>
            <person name="Venter J.C."/>
        </authorList>
    </citation>
    <scope>NUCLEOTIDE SEQUENCE [LARGE SCALE GENOMIC DNA]</scope>
    <source>
        <strain evidence="2">ATCC 25650 / DSM 13394 / JCM 20685 / NBRC 16684 / NCIMB 2208 / IAM 12614 / B1</strain>
    </source>
</reference>
<name>A0NZG2_ROSAI</name>
<evidence type="ECO:0000313" key="1">
    <source>
        <dbReference type="EMBL" id="EAV41841.1"/>
    </source>
</evidence>
<dbReference type="EMBL" id="AAUW01000018">
    <property type="protein sequence ID" value="EAV41841.1"/>
    <property type="molecule type" value="Genomic_DNA"/>
</dbReference>
<dbReference type="Proteomes" id="UP000004848">
    <property type="component" value="Unassembled WGS sequence"/>
</dbReference>
<sequence length="23" mass="2609">MGRGWQNRMLLAISFIVDAVTMV</sequence>
<dbReference type="AlphaFoldDB" id="A0NZG2"/>
<proteinExistence type="predicted"/>
<comment type="caution">
    <text evidence="1">The sequence shown here is derived from an EMBL/GenBank/DDBJ whole genome shotgun (WGS) entry which is preliminary data.</text>
</comment>